<keyword evidence="2" id="KW-0472">Membrane</keyword>
<evidence type="ECO:0000313" key="3">
    <source>
        <dbReference type="EMBL" id="RKS79915.1"/>
    </source>
</evidence>
<evidence type="ECO:0000256" key="1">
    <source>
        <dbReference type="SAM" id="MobiDB-lite"/>
    </source>
</evidence>
<keyword evidence="4" id="KW-1185">Reference proteome</keyword>
<feature type="compositionally biased region" description="Basic and acidic residues" evidence="1">
    <location>
        <begin position="1"/>
        <end position="15"/>
    </location>
</feature>
<dbReference type="Proteomes" id="UP000281955">
    <property type="component" value="Unassembled WGS sequence"/>
</dbReference>
<name>A0A420XSU4_9ACTN</name>
<protein>
    <submittedName>
        <fullName evidence="3">Uncharacterized protein DUF3159</fullName>
    </submittedName>
</protein>
<gene>
    <name evidence="3" type="ORF">CLV35_0330</name>
</gene>
<proteinExistence type="predicted"/>
<feature type="transmembrane region" description="Helical" evidence="2">
    <location>
        <begin position="42"/>
        <end position="60"/>
    </location>
</feature>
<dbReference type="Pfam" id="PF11361">
    <property type="entry name" value="DUF3159"/>
    <property type="match status" value="1"/>
</dbReference>
<feature type="region of interest" description="Disordered" evidence="1">
    <location>
        <begin position="1"/>
        <end position="27"/>
    </location>
</feature>
<dbReference type="InParanoid" id="A0A420XSU4"/>
<feature type="transmembrane region" description="Helical" evidence="2">
    <location>
        <begin position="193"/>
        <end position="217"/>
    </location>
</feature>
<feature type="transmembrane region" description="Helical" evidence="2">
    <location>
        <begin position="91"/>
        <end position="109"/>
    </location>
</feature>
<dbReference type="OrthoDB" id="5244221at2"/>
<comment type="caution">
    <text evidence="3">The sequence shown here is derived from an EMBL/GenBank/DDBJ whole genome shotgun (WGS) entry which is preliminary data.</text>
</comment>
<organism evidence="3 4">
    <name type="scientific">Motilibacter peucedani</name>
    <dbReference type="NCBI Taxonomy" id="598650"/>
    <lineage>
        <taxon>Bacteria</taxon>
        <taxon>Bacillati</taxon>
        <taxon>Actinomycetota</taxon>
        <taxon>Actinomycetes</taxon>
        <taxon>Motilibacterales</taxon>
        <taxon>Motilibacteraceae</taxon>
        <taxon>Motilibacter</taxon>
    </lineage>
</organism>
<feature type="transmembrane region" description="Helical" evidence="2">
    <location>
        <begin position="115"/>
        <end position="136"/>
    </location>
</feature>
<accession>A0A420XSU4</accession>
<evidence type="ECO:0000256" key="2">
    <source>
        <dbReference type="SAM" id="Phobius"/>
    </source>
</evidence>
<dbReference type="AlphaFoldDB" id="A0A420XSU4"/>
<feature type="transmembrane region" description="Helical" evidence="2">
    <location>
        <begin position="168"/>
        <end position="187"/>
    </location>
</feature>
<dbReference type="InterPro" id="IPR016566">
    <property type="entry name" value="UCP010219"/>
</dbReference>
<keyword evidence="2" id="KW-0812">Transmembrane</keyword>
<evidence type="ECO:0000313" key="4">
    <source>
        <dbReference type="Proteomes" id="UP000281955"/>
    </source>
</evidence>
<keyword evidence="2" id="KW-1133">Transmembrane helix</keyword>
<reference evidence="3 4" key="1">
    <citation type="submission" date="2018-10" db="EMBL/GenBank/DDBJ databases">
        <title>Genomic Encyclopedia of Archaeal and Bacterial Type Strains, Phase II (KMG-II): from individual species to whole genera.</title>
        <authorList>
            <person name="Goeker M."/>
        </authorList>
    </citation>
    <scope>NUCLEOTIDE SEQUENCE [LARGE SCALE GENOMIC DNA]</scope>
    <source>
        <strain evidence="3 4">RP-AC37</strain>
    </source>
</reference>
<dbReference type="EMBL" id="RBWV01000009">
    <property type="protein sequence ID" value="RKS79915.1"/>
    <property type="molecule type" value="Genomic_DNA"/>
</dbReference>
<dbReference type="RefSeq" id="WP_121191684.1">
    <property type="nucleotide sequence ID" value="NZ_RBWV01000009.1"/>
</dbReference>
<feature type="transmembrane region" description="Helical" evidence="2">
    <location>
        <begin position="66"/>
        <end position="84"/>
    </location>
</feature>
<sequence length="222" mass="23254">MELEQRRPVTPDAEYRTPPGSGRAPDSGWSAVAAVWSTPSRWIGILAAVAPSVVLVVVAAATELGWALLAAGVTSLIVLALRLRRREPLRAALVGVLVVAACAVVAAVTGEARGFFLLPTLVPFVVIAVCLGSLVARRPLTGLILNRITGGPADWPRHRRLLRVHDRATTAAIAINAVNGALQVIFYSRSDTAVLAVAHAATGPLFATLVAVTVVSARKAMR</sequence>